<comment type="similarity">
    <text evidence="6">Belongs to the ABC-4 integral membrane protein family.</text>
</comment>
<comment type="caution">
    <text evidence="10">The sequence shown here is derived from an EMBL/GenBank/DDBJ whole genome shotgun (WGS) entry which is preliminary data.</text>
</comment>
<comment type="subcellular location">
    <subcellularLocation>
        <location evidence="1">Cell membrane</location>
        <topology evidence="1">Multi-pass membrane protein</topology>
    </subcellularLocation>
</comment>
<evidence type="ECO:0000256" key="7">
    <source>
        <dbReference type="SAM" id="Phobius"/>
    </source>
</evidence>
<evidence type="ECO:0000313" key="11">
    <source>
        <dbReference type="Proteomes" id="UP000554342"/>
    </source>
</evidence>
<evidence type="ECO:0000256" key="4">
    <source>
        <dbReference type="ARBA" id="ARBA00022989"/>
    </source>
</evidence>
<proteinExistence type="inferred from homology"/>
<dbReference type="EMBL" id="JACIJI010000001">
    <property type="protein sequence ID" value="MBB5718067.1"/>
    <property type="molecule type" value="Genomic_DNA"/>
</dbReference>
<feature type="domain" description="ABC3 transporter permease C-terminal" evidence="8">
    <location>
        <begin position="279"/>
        <end position="391"/>
    </location>
</feature>
<reference evidence="10 11" key="1">
    <citation type="submission" date="2020-08" db="EMBL/GenBank/DDBJ databases">
        <title>Genomic Encyclopedia of Type Strains, Phase IV (KMG-IV): sequencing the most valuable type-strain genomes for metagenomic binning, comparative biology and taxonomic classification.</title>
        <authorList>
            <person name="Goeker M."/>
        </authorList>
    </citation>
    <scope>NUCLEOTIDE SEQUENCE [LARGE SCALE GENOMIC DNA]</scope>
    <source>
        <strain evidence="10 11">DSM 27203</strain>
    </source>
</reference>
<sequence length="399" mass="42538">MFGTTLLLAFREIRRHLLRSFLTTLGIIIGVAAVITMVTLGNGVSKSVEDQISSLGTNVLMVFPTRGDRSGTPRQFKSSDIEAIRTQIAGVKTVAGQVSQSVTAIHNGQNWATTVNGANDTFLVARNMELSSGRIFSDTEQEAGKSVCIIGSKVQSNIFQADTSPLGQRMRLDTVSCTVIGVLKERGQGGGGQDQDNMVVMPLKTVQRRFTGSPDIQTIVVAYDGQYDSTSIQNQLVKLLRDRRHLSDAAENDFNIIDTAQITAAVTGSLSVITAFLAAVAAISLIVGGVGIMNIMLVSVTERTREIGIRLAIGALAREVRMQFLTEAVVLCCLGGMVGMVLALGLSLAITSAAKVPFAFDPMINIVAFGFSALIGVVFGYFPAQRAAALDPIEALRHE</sequence>
<evidence type="ECO:0000313" key="10">
    <source>
        <dbReference type="EMBL" id="MBB5718067.1"/>
    </source>
</evidence>
<dbReference type="AlphaFoldDB" id="A0A840YWY8"/>
<organism evidence="10 11">
    <name type="scientific">Stakelama sediminis</name>
    <dbReference type="NCBI Taxonomy" id="463200"/>
    <lineage>
        <taxon>Bacteria</taxon>
        <taxon>Pseudomonadati</taxon>
        <taxon>Pseudomonadota</taxon>
        <taxon>Alphaproteobacteria</taxon>
        <taxon>Sphingomonadales</taxon>
        <taxon>Sphingomonadaceae</taxon>
        <taxon>Stakelama</taxon>
    </lineage>
</organism>
<dbReference type="InterPro" id="IPR025857">
    <property type="entry name" value="MacB_PCD"/>
</dbReference>
<dbReference type="InterPro" id="IPR050250">
    <property type="entry name" value="Macrolide_Exporter_MacB"/>
</dbReference>
<dbReference type="SUPFAM" id="SSF82866">
    <property type="entry name" value="Multidrug efflux transporter AcrB transmembrane domain"/>
    <property type="match status" value="1"/>
</dbReference>
<feature type="transmembrane region" description="Helical" evidence="7">
    <location>
        <begin position="21"/>
        <end position="41"/>
    </location>
</feature>
<dbReference type="GO" id="GO:0022857">
    <property type="term" value="F:transmembrane transporter activity"/>
    <property type="evidence" value="ECO:0007669"/>
    <property type="project" value="TreeGrafter"/>
</dbReference>
<dbReference type="RefSeq" id="WP_184001755.1">
    <property type="nucleotide sequence ID" value="NZ_BAABIF010000004.1"/>
</dbReference>
<dbReference type="InterPro" id="IPR003838">
    <property type="entry name" value="ABC3_permease_C"/>
</dbReference>
<feature type="transmembrane region" description="Helical" evidence="7">
    <location>
        <begin position="362"/>
        <end position="382"/>
    </location>
</feature>
<keyword evidence="5 7" id="KW-0472">Membrane</keyword>
<dbReference type="PANTHER" id="PTHR30572:SF4">
    <property type="entry name" value="ABC TRANSPORTER PERMEASE YTRF"/>
    <property type="match status" value="1"/>
</dbReference>
<name>A0A840YWY8_9SPHN</name>
<gene>
    <name evidence="10" type="ORF">FHR23_000974</name>
</gene>
<keyword evidence="4 7" id="KW-1133">Transmembrane helix</keyword>
<feature type="transmembrane region" description="Helical" evidence="7">
    <location>
        <begin position="328"/>
        <end position="350"/>
    </location>
</feature>
<keyword evidence="2" id="KW-1003">Cell membrane</keyword>
<evidence type="ECO:0000256" key="6">
    <source>
        <dbReference type="ARBA" id="ARBA00038076"/>
    </source>
</evidence>
<evidence type="ECO:0000256" key="2">
    <source>
        <dbReference type="ARBA" id="ARBA00022475"/>
    </source>
</evidence>
<accession>A0A840YWY8</accession>
<evidence type="ECO:0000256" key="3">
    <source>
        <dbReference type="ARBA" id="ARBA00022692"/>
    </source>
</evidence>
<keyword evidence="11" id="KW-1185">Reference proteome</keyword>
<dbReference type="PANTHER" id="PTHR30572">
    <property type="entry name" value="MEMBRANE COMPONENT OF TRANSPORTER-RELATED"/>
    <property type="match status" value="1"/>
</dbReference>
<evidence type="ECO:0000259" key="9">
    <source>
        <dbReference type="Pfam" id="PF12704"/>
    </source>
</evidence>
<feature type="transmembrane region" description="Helical" evidence="7">
    <location>
        <begin position="275"/>
        <end position="300"/>
    </location>
</feature>
<dbReference type="Proteomes" id="UP000554342">
    <property type="component" value="Unassembled WGS sequence"/>
</dbReference>
<dbReference type="GO" id="GO:0005886">
    <property type="term" value="C:plasma membrane"/>
    <property type="evidence" value="ECO:0007669"/>
    <property type="project" value="UniProtKB-SubCell"/>
</dbReference>
<keyword evidence="3 7" id="KW-0812">Transmembrane</keyword>
<dbReference type="Pfam" id="PF12704">
    <property type="entry name" value="MacB_PCD"/>
    <property type="match status" value="1"/>
</dbReference>
<evidence type="ECO:0000256" key="1">
    <source>
        <dbReference type="ARBA" id="ARBA00004651"/>
    </source>
</evidence>
<evidence type="ECO:0000256" key="5">
    <source>
        <dbReference type="ARBA" id="ARBA00023136"/>
    </source>
</evidence>
<evidence type="ECO:0000259" key="8">
    <source>
        <dbReference type="Pfam" id="PF02687"/>
    </source>
</evidence>
<dbReference type="Pfam" id="PF02687">
    <property type="entry name" value="FtsX"/>
    <property type="match status" value="1"/>
</dbReference>
<protein>
    <submittedName>
        <fullName evidence="10">Putative ABC transport system permease protein</fullName>
    </submittedName>
</protein>
<feature type="domain" description="MacB-like periplasmic core" evidence="9">
    <location>
        <begin position="20"/>
        <end position="238"/>
    </location>
</feature>